<dbReference type="InterPro" id="IPR001005">
    <property type="entry name" value="SANT/Myb"/>
</dbReference>
<dbReference type="EMBL" id="KZ305040">
    <property type="protein sequence ID" value="PIA41116.1"/>
    <property type="molecule type" value="Genomic_DNA"/>
</dbReference>
<feature type="domain" description="Myb-like" evidence="8">
    <location>
        <begin position="324"/>
        <end position="382"/>
    </location>
</feature>
<feature type="region of interest" description="Disordered" evidence="7">
    <location>
        <begin position="305"/>
        <end position="324"/>
    </location>
</feature>
<dbReference type="FunFam" id="1.10.10.60:FF:000092">
    <property type="entry name" value="Trihelix transcription factor GT-2"/>
    <property type="match status" value="1"/>
</dbReference>
<evidence type="ECO:0000256" key="2">
    <source>
        <dbReference type="ARBA" id="ARBA00022737"/>
    </source>
</evidence>
<evidence type="ECO:0000256" key="5">
    <source>
        <dbReference type="ARBA" id="ARBA00023163"/>
    </source>
</evidence>
<dbReference type="Gene3D" id="1.10.10.60">
    <property type="entry name" value="Homeodomain-like"/>
    <property type="match status" value="2"/>
</dbReference>
<evidence type="ECO:0000256" key="3">
    <source>
        <dbReference type="ARBA" id="ARBA00023015"/>
    </source>
</evidence>
<dbReference type="SMART" id="SM00717">
    <property type="entry name" value="SANT"/>
    <property type="match status" value="2"/>
</dbReference>
<dbReference type="OrthoDB" id="691673at2759"/>
<gene>
    <name evidence="9" type="ORF">AQUCO_02300132v1</name>
</gene>
<feature type="compositionally biased region" description="Polar residues" evidence="7">
    <location>
        <begin position="1"/>
        <end position="14"/>
    </location>
</feature>
<evidence type="ECO:0000256" key="4">
    <source>
        <dbReference type="ARBA" id="ARBA00023125"/>
    </source>
</evidence>
<dbReference type="PANTHER" id="PTHR21654:SF59">
    <property type="entry name" value="TRIHELIX TRANSCRIPTION FACTOR DF1"/>
    <property type="match status" value="1"/>
</dbReference>
<dbReference type="AlphaFoldDB" id="A0A2G5DC80"/>
<keyword evidence="6" id="KW-0539">Nucleus</keyword>
<name>A0A2G5DC80_AQUCA</name>
<dbReference type="Proteomes" id="UP000230069">
    <property type="component" value="Unassembled WGS sequence"/>
</dbReference>
<keyword evidence="5" id="KW-0804">Transcription</keyword>
<feature type="region of interest" description="Disordered" evidence="7">
    <location>
        <begin position="1"/>
        <end position="45"/>
    </location>
</feature>
<keyword evidence="3" id="KW-0805">Transcription regulation</keyword>
<feature type="compositionally biased region" description="Basic and acidic residues" evidence="7">
    <location>
        <begin position="34"/>
        <end position="45"/>
    </location>
</feature>
<evidence type="ECO:0000313" key="10">
    <source>
        <dbReference type="Proteomes" id="UP000230069"/>
    </source>
</evidence>
<dbReference type="GO" id="GO:0005634">
    <property type="term" value="C:nucleus"/>
    <property type="evidence" value="ECO:0007669"/>
    <property type="project" value="UniProtKB-SubCell"/>
</dbReference>
<dbReference type="InterPro" id="IPR044822">
    <property type="entry name" value="Myb_DNA-bind_4"/>
</dbReference>
<dbReference type="CDD" id="cd12203">
    <property type="entry name" value="GT1"/>
    <property type="match status" value="2"/>
</dbReference>
<dbReference type="PANTHER" id="PTHR21654">
    <property type="entry name" value="FI21293P1"/>
    <property type="match status" value="1"/>
</dbReference>
<keyword evidence="2" id="KW-0677">Repeat</keyword>
<dbReference type="FunFam" id="1.10.10.60:FF:000061">
    <property type="entry name" value="Trihelix transcription factor GT-2"/>
    <property type="match status" value="1"/>
</dbReference>
<protein>
    <recommendedName>
        <fullName evidence="8">Myb-like domain-containing protein</fullName>
    </recommendedName>
</protein>
<evidence type="ECO:0000256" key="1">
    <source>
        <dbReference type="ARBA" id="ARBA00004123"/>
    </source>
</evidence>
<feature type="domain" description="Myb-like" evidence="8">
    <location>
        <begin position="45"/>
        <end position="109"/>
    </location>
</feature>
<evidence type="ECO:0000313" key="9">
    <source>
        <dbReference type="EMBL" id="PIA41116.1"/>
    </source>
</evidence>
<accession>A0A2G5DC80</accession>
<evidence type="ECO:0000256" key="7">
    <source>
        <dbReference type="SAM" id="MobiDB-lite"/>
    </source>
</evidence>
<dbReference type="GO" id="GO:0006355">
    <property type="term" value="P:regulation of DNA-templated transcription"/>
    <property type="evidence" value="ECO:0007669"/>
    <property type="project" value="UniProtKB-ARBA"/>
</dbReference>
<feature type="compositionally biased region" description="Polar residues" evidence="7">
    <location>
        <begin position="306"/>
        <end position="324"/>
    </location>
</feature>
<comment type="subcellular location">
    <subcellularLocation>
        <location evidence="1">Nucleus</location>
    </subcellularLocation>
</comment>
<dbReference type="PROSITE" id="PS50090">
    <property type="entry name" value="MYB_LIKE"/>
    <property type="match status" value="2"/>
</dbReference>
<keyword evidence="10" id="KW-1185">Reference proteome</keyword>
<evidence type="ECO:0000259" key="8">
    <source>
        <dbReference type="PROSITE" id="PS50090"/>
    </source>
</evidence>
<evidence type="ECO:0000256" key="6">
    <source>
        <dbReference type="ARBA" id="ARBA00023242"/>
    </source>
</evidence>
<organism evidence="9 10">
    <name type="scientific">Aquilegia coerulea</name>
    <name type="common">Rocky mountain columbine</name>
    <dbReference type="NCBI Taxonomy" id="218851"/>
    <lineage>
        <taxon>Eukaryota</taxon>
        <taxon>Viridiplantae</taxon>
        <taxon>Streptophyta</taxon>
        <taxon>Embryophyta</taxon>
        <taxon>Tracheophyta</taxon>
        <taxon>Spermatophyta</taxon>
        <taxon>Magnoliopsida</taxon>
        <taxon>Ranunculales</taxon>
        <taxon>Ranunculaceae</taxon>
        <taxon>Thalictroideae</taxon>
        <taxon>Aquilegia</taxon>
    </lineage>
</organism>
<dbReference type="InParanoid" id="A0A2G5DC80"/>
<dbReference type="GO" id="GO:0003677">
    <property type="term" value="F:DNA binding"/>
    <property type="evidence" value="ECO:0007669"/>
    <property type="project" value="UniProtKB-KW"/>
</dbReference>
<reference evidence="9 10" key="1">
    <citation type="submission" date="2017-09" db="EMBL/GenBank/DDBJ databases">
        <title>WGS assembly of Aquilegia coerulea Goldsmith.</title>
        <authorList>
            <person name="Hodges S."/>
            <person name="Kramer E."/>
            <person name="Nordborg M."/>
            <person name="Tomkins J."/>
            <person name="Borevitz J."/>
            <person name="Derieg N."/>
            <person name="Yan J."/>
            <person name="Mihaltcheva S."/>
            <person name="Hayes R.D."/>
            <person name="Rokhsar D."/>
        </authorList>
    </citation>
    <scope>NUCLEOTIDE SEQUENCE [LARGE SCALE GENOMIC DNA]</scope>
    <source>
        <strain evidence="10">cv. Goldsmith</strain>
    </source>
</reference>
<sequence>MSVTSSLVGYTGPTTECHEAKEGSVASPVTNEVGDGKEGIGEEGGRNSVASRWLRQETLALLKIRSDMDIAFRESPLKGPLWEAISRKLAEAGYNRSAKKCKEKFENIYKYHRRTKEVRAAKHVGKSYQFSSQLEALDSQSSLPPLPSENLQIAMVTTATAGTPTNPTGISLIDTNPSPLHNINAPDFVSNSSSSQSSLAEYSNKKKRKWNTCFENLIEKLFREQENMQNRLLNALEQLEQRCIAREEAWMAQEMQRIEREHDILIQERAPHPSRNATVVAFLEKMTEQLKKSQLNDSSLDMIEKSANSQPSNNDQNICQKSSSRWPKAEVQALITVRSNLENKYQGNVPKGSLWEEVSAAMGNLGCNRSAKRCKEKWENINKYFKKVKESNKKRPGASKTCPYFNQLEALYTEKINNINNSLNPSYGLNAEDLVMQMTRRSKQDLQLLDQEQLGLSLAVEDFGSEDDFLYYDEADGDRIGEDQGMCLGIENEFRDDNGQDEGVGLGNENEINIPSPLAIVEYVQSQDGNDFLQR</sequence>
<proteinExistence type="predicted"/>
<keyword evidence="4" id="KW-0238">DNA-binding</keyword>
<dbReference type="Pfam" id="PF13837">
    <property type="entry name" value="Myb_DNA-bind_4"/>
    <property type="match status" value="2"/>
</dbReference>